<protein>
    <submittedName>
        <fullName evidence="1">YaaC family protein</fullName>
    </submittedName>
</protein>
<evidence type="ECO:0000313" key="2">
    <source>
        <dbReference type="Proteomes" id="UP001629260"/>
    </source>
</evidence>
<reference evidence="1 2" key="1">
    <citation type="submission" date="2024-06" db="EMBL/GenBank/DDBJ databases">
        <authorList>
            <person name="Kaempfer P."/>
            <person name="Viver T."/>
        </authorList>
    </citation>
    <scope>NUCLEOTIDE SEQUENCE [LARGE SCALE GENOMIC DNA]</scope>
    <source>
        <strain evidence="1 2">ST-87</strain>
    </source>
</reference>
<name>A0ABW8XRU0_9FLAO</name>
<dbReference type="RefSeq" id="WP_408080045.1">
    <property type="nucleotide sequence ID" value="NZ_JBELQA010000002.1"/>
</dbReference>
<proteinExistence type="predicted"/>
<dbReference type="InterPro" id="IPR026988">
    <property type="entry name" value="YaaC-like"/>
</dbReference>
<dbReference type="Proteomes" id="UP001629260">
    <property type="component" value="Unassembled WGS sequence"/>
</dbReference>
<keyword evidence="2" id="KW-1185">Reference proteome</keyword>
<organism evidence="1 2">
    <name type="scientific">Flavobacterium plantiphilum</name>
    <dbReference type="NCBI Taxonomy" id="3163297"/>
    <lineage>
        <taxon>Bacteria</taxon>
        <taxon>Pseudomonadati</taxon>
        <taxon>Bacteroidota</taxon>
        <taxon>Flavobacteriia</taxon>
        <taxon>Flavobacteriales</taxon>
        <taxon>Flavobacteriaceae</taxon>
        <taxon>Flavobacterium</taxon>
    </lineage>
</organism>
<evidence type="ECO:0000313" key="1">
    <source>
        <dbReference type="EMBL" id="MFL9829921.1"/>
    </source>
</evidence>
<accession>A0ABW8XRU0</accession>
<dbReference type="EMBL" id="JBELQA010000002">
    <property type="protein sequence ID" value="MFL9829921.1"/>
    <property type="molecule type" value="Genomic_DNA"/>
</dbReference>
<sequence length="369" mass="43069">MTHERIFTETPKSAIWDRIDILTTLNGAKKQLETSCQSYQIEIEGSLLLNKAKGVAFCIRSARELFRQSDSKNLTPSLTSLYYGTYNLLSALLIGNVKNNLTLEDIEGFSKNGGHGLKTIYNSNEENLENNEFIYCCNNGFYKELLLNLNYDVAVIAMSKNFRKVDEIPGDEIHKLISLKDLLSRIPELKNIYTEIFKEQPNYLNYHSSKLYGNDEGFKKVDVSEFQNTDYLKAKDINDILNIPDEFVFEYKKDYPESVLKEEYRLDKLPNQLLTDNPKYHSPIAAECTIKPILSIDEPLLLYFKLLYILSIWTRYRPNLWREVTEGKYDEFRSLFGIFADSTERIIPNEFLNKFYNRKIIFASHSYWS</sequence>
<gene>
    <name evidence="1" type="ORF">ABS764_03570</name>
</gene>
<dbReference type="Pfam" id="PF14175">
    <property type="entry name" value="YaaC"/>
    <property type="match status" value="1"/>
</dbReference>
<comment type="caution">
    <text evidence="1">The sequence shown here is derived from an EMBL/GenBank/DDBJ whole genome shotgun (WGS) entry which is preliminary data.</text>
</comment>